<evidence type="ECO:0000313" key="3">
    <source>
        <dbReference type="EMBL" id="GHG76262.1"/>
    </source>
</evidence>
<accession>A0ABQ3L2E9</accession>
<evidence type="ECO:0000259" key="2">
    <source>
        <dbReference type="Pfam" id="PF13590"/>
    </source>
</evidence>
<feature type="chain" id="PRO_5047482505" evidence="1">
    <location>
        <begin position="27"/>
        <end position="196"/>
    </location>
</feature>
<name>A0ABQ3L2E9_9ALTE</name>
<dbReference type="PROSITE" id="PS51257">
    <property type="entry name" value="PROKAR_LIPOPROTEIN"/>
    <property type="match status" value="1"/>
</dbReference>
<dbReference type="InterPro" id="IPR025411">
    <property type="entry name" value="DUF4136"/>
</dbReference>
<evidence type="ECO:0000256" key="1">
    <source>
        <dbReference type="SAM" id="SignalP"/>
    </source>
</evidence>
<protein>
    <submittedName>
        <fullName evidence="3">Lipoprotein</fullName>
    </submittedName>
</protein>
<dbReference type="EMBL" id="BNAO01000010">
    <property type="protein sequence ID" value="GHG76262.1"/>
    <property type="molecule type" value="Genomic_DNA"/>
</dbReference>
<evidence type="ECO:0000313" key="4">
    <source>
        <dbReference type="Proteomes" id="UP000659697"/>
    </source>
</evidence>
<gene>
    <name evidence="3" type="ORF">GCM10010919_31000</name>
</gene>
<reference evidence="4" key="1">
    <citation type="journal article" date="2019" name="Int. J. Syst. Evol. Microbiol.">
        <title>The Global Catalogue of Microorganisms (GCM) 10K type strain sequencing project: providing services to taxonomists for standard genome sequencing and annotation.</title>
        <authorList>
            <consortium name="The Broad Institute Genomics Platform"/>
            <consortium name="The Broad Institute Genome Sequencing Center for Infectious Disease"/>
            <person name="Wu L."/>
            <person name="Ma J."/>
        </authorList>
    </citation>
    <scope>NUCLEOTIDE SEQUENCE [LARGE SCALE GENOMIC DNA]</scope>
    <source>
        <strain evidence="4">CGMCC 1.7003</strain>
    </source>
</reference>
<feature type="signal peptide" evidence="1">
    <location>
        <begin position="1"/>
        <end position="26"/>
    </location>
</feature>
<keyword evidence="4" id="KW-1185">Reference proteome</keyword>
<organism evidence="3 4">
    <name type="scientific">Alishewanella longhuensis</name>
    <dbReference type="NCBI Taxonomy" id="1091037"/>
    <lineage>
        <taxon>Bacteria</taxon>
        <taxon>Pseudomonadati</taxon>
        <taxon>Pseudomonadota</taxon>
        <taxon>Gammaproteobacteria</taxon>
        <taxon>Alteromonadales</taxon>
        <taxon>Alteromonadaceae</taxon>
        <taxon>Alishewanella</taxon>
    </lineage>
</organism>
<keyword evidence="3" id="KW-0449">Lipoprotein</keyword>
<dbReference type="RefSeq" id="WP_189433961.1">
    <property type="nucleotide sequence ID" value="NZ_BNAO01000010.1"/>
</dbReference>
<feature type="domain" description="DUF4136" evidence="2">
    <location>
        <begin position="31"/>
        <end position="191"/>
    </location>
</feature>
<proteinExistence type="predicted"/>
<dbReference type="Pfam" id="PF13590">
    <property type="entry name" value="DUF4136"/>
    <property type="match status" value="1"/>
</dbReference>
<keyword evidence="1" id="KW-0732">Signal</keyword>
<dbReference type="Gene3D" id="3.30.160.670">
    <property type="match status" value="1"/>
</dbReference>
<comment type="caution">
    <text evidence="3">The sequence shown here is derived from an EMBL/GenBank/DDBJ whole genome shotgun (WGS) entry which is preliminary data.</text>
</comment>
<sequence length="196" mass="22441">MKEPLLFRVCRNLLILSCAFWLAACASGPKVRSDLAPDANLANYQTFGFMQQLATDRSGYTSLVTQHLKAAVTAEMTARGYRYSDQDPQLLVNFNSNVEQRADIRTTTTAATPYYGYYHYRRGFYSPFPYYQQEIETVRYKVGTVNIDVIDAARKQLVWEGIAEGVLNKQDIEQPREAMARVVNQIFVQYPVARRL</sequence>
<dbReference type="Proteomes" id="UP000659697">
    <property type="component" value="Unassembled WGS sequence"/>
</dbReference>